<dbReference type="OrthoDB" id="1740265at2759"/>
<protein>
    <recommendedName>
        <fullName evidence="8">Alpha-glucosidase</fullName>
        <ecNumber evidence="3">3.2.1.20</ecNumber>
    </recommendedName>
    <alternativeName>
        <fullName evidence="7">Maltase</fullName>
    </alternativeName>
</protein>
<dbReference type="InterPro" id="IPR013780">
    <property type="entry name" value="Glyco_hydro_b"/>
</dbReference>
<dbReference type="Gene3D" id="3.90.400.10">
    <property type="entry name" value="Oligo-1,6-glucosidase, Domain 2"/>
    <property type="match status" value="1"/>
</dbReference>
<keyword evidence="10" id="KW-0812">Transmembrane</keyword>
<accession>A0A484FLF4</accession>
<dbReference type="SUPFAM" id="SSF51445">
    <property type="entry name" value="(Trans)glycosidases"/>
    <property type="match status" value="1"/>
</dbReference>
<evidence type="ECO:0000256" key="7">
    <source>
        <dbReference type="ARBA" id="ARBA00041343"/>
    </source>
</evidence>
<dbReference type="GO" id="GO:0005987">
    <property type="term" value="P:sucrose catabolic process"/>
    <property type="evidence" value="ECO:0007669"/>
    <property type="project" value="TreeGrafter"/>
</dbReference>
<proteinExistence type="inferred from homology"/>
<evidence type="ECO:0000313" key="13">
    <source>
        <dbReference type="Proteomes" id="UP000014480"/>
    </source>
</evidence>
<comment type="similarity">
    <text evidence="2">Belongs to the glycosyl hydrolase 13 family.</text>
</comment>
<keyword evidence="6" id="KW-0462">Maltose metabolism</keyword>
<feature type="domain" description="Glycosyl hydrolase family 13 catalytic" evidence="11">
    <location>
        <begin position="21"/>
        <end position="442"/>
    </location>
</feature>
<evidence type="ECO:0000256" key="1">
    <source>
        <dbReference type="ARBA" id="ARBA00001657"/>
    </source>
</evidence>
<feature type="region of interest" description="Disordered" evidence="9">
    <location>
        <begin position="798"/>
        <end position="827"/>
    </location>
</feature>
<keyword evidence="10" id="KW-0472">Membrane</keyword>
<dbReference type="CDD" id="cd11333">
    <property type="entry name" value="AmyAc_SI_OligoGlu_DGase"/>
    <property type="match status" value="1"/>
</dbReference>
<dbReference type="Pfam" id="PF00128">
    <property type="entry name" value="Alpha-amylase"/>
    <property type="match status" value="1"/>
</dbReference>
<organism evidence="12 13">
    <name type="scientific">Colletotrichum orbiculare (strain 104-T / ATCC 96160 / CBS 514.97 / LARS 414 / MAFF 240422)</name>
    <name type="common">Cucumber anthracnose fungus</name>
    <name type="synonym">Colletotrichum lagenarium</name>
    <dbReference type="NCBI Taxonomy" id="1213857"/>
    <lineage>
        <taxon>Eukaryota</taxon>
        <taxon>Fungi</taxon>
        <taxon>Dikarya</taxon>
        <taxon>Ascomycota</taxon>
        <taxon>Pezizomycotina</taxon>
        <taxon>Sordariomycetes</taxon>
        <taxon>Hypocreomycetidae</taxon>
        <taxon>Glomerellales</taxon>
        <taxon>Glomerellaceae</taxon>
        <taxon>Colletotrichum</taxon>
        <taxon>Colletotrichum orbiculare species complex</taxon>
    </lineage>
</organism>
<evidence type="ECO:0000256" key="3">
    <source>
        <dbReference type="ARBA" id="ARBA00012741"/>
    </source>
</evidence>
<evidence type="ECO:0000313" key="12">
    <source>
        <dbReference type="EMBL" id="TDZ18606.1"/>
    </source>
</evidence>
<dbReference type="GO" id="GO:0000025">
    <property type="term" value="P:maltose catabolic process"/>
    <property type="evidence" value="ECO:0007669"/>
    <property type="project" value="TreeGrafter"/>
</dbReference>
<keyword evidence="4" id="KW-0378">Hydrolase</keyword>
<dbReference type="FunFam" id="3.20.20.80:FF:000064">
    <property type="entry name" value="Oligo-1,6-glucosidase"/>
    <property type="match status" value="1"/>
</dbReference>
<keyword evidence="5" id="KW-0326">Glycosidase</keyword>
<dbReference type="AlphaFoldDB" id="A0A484FLF4"/>
<dbReference type="STRING" id="1213857.A0A484FLF4"/>
<comment type="catalytic activity">
    <reaction evidence="1">
        <text>Hydrolysis of terminal, non-reducing (1-&gt;4)-linked alpha-D-glucose residues with release of alpha-D-glucose.</text>
        <dbReference type="EC" id="3.2.1.20"/>
    </reaction>
</comment>
<evidence type="ECO:0000259" key="11">
    <source>
        <dbReference type="SMART" id="SM00642"/>
    </source>
</evidence>
<dbReference type="GO" id="GO:0033934">
    <property type="term" value="F:glucan 1,4-alpha-maltotriohydrolase activity"/>
    <property type="evidence" value="ECO:0007669"/>
    <property type="project" value="TreeGrafter"/>
</dbReference>
<dbReference type="EMBL" id="AMCV02000023">
    <property type="protein sequence ID" value="TDZ18606.1"/>
    <property type="molecule type" value="Genomic_DNA"/>
</dbReference>
<keyword evidence="13" id="KW-1185">Reference proteome</keyword>
<dbReference type="Gene3D" id="3.20.20.80">
    <property type="entry name" value="Glycosidases"/>
    <property type="match status" value="1"/>
</dbReference>
<evidence type="ECO:0000256" key="5">
    <source>
        <dbReference type="ARBA" id="ARBA00023295"/>
    </source>
</evidence>
<dbReference type="InterPro" id="IPR017853">
    <property type="entry name" value="GH"/>
</dbReference>
<keyword evidence="10" id="KW-1133">Transmembrane helix</keyword>
<evidence type="ECO:0000256" key="9">
    <source>
        <dbReference type="SAM" id="MobiDB-lite"/>
    </source>
</evidence>
<reference evidence="13" key="1">
    <citation type="journal article" date="2013" name="New Phytol.">
        <title>Comparative genomic and transcriptomic analyses reveal the hemibiotrophic stage shift of Colletotrichum fungi.</title>
        <authorList>
            <person name="Gan P."/>
            <person name="Ikeda K."/>
            <person name="Irieda H."/>
            <person name="Narusaka M."/>
            <person name="O'Connell R.J."/>
            <person name="Narusaka Y."/>
            <person name="Takano Y."/>
            <person name="Kubo Y."/>
            <person name="Shirasu K."/>
        </authorList>
    </citation>
    <scope>NUCLEOTIDE SEQUENCE [LARGE SCALE GENOMIC DNA]</scope>
    <source>
        <strain evidence="13">104-T / ATCC 96160 / CBS 514.97 / LARS 414 / MAFF 240422</strain>
    </source>
</reference>
<dbReference type="SMART" id="SM00642">
    <property type="entry name" value="Aamy"/>
    <property type="match status" value="1"/>
</dbReference>
<evidence type="ECO:0000256" key="10">
    <source>
        <dbReference type="SAM" id="Phobius"/>
    </source>
</evidence>
<dbReference type="Gene3D" id="2.60.40.1180">
    <property type="entry name" value="Golgi alpha-mannosidase II"/>
    <property type="match status" value="1"/>
</dbReference>
<dbReference type="InterPro" id="IPR045857">
    <property type="entry name" value="O16G_dom_2"/>
</dbReference>
<dbReference type="GO" id="GO:0004575">
    <property type="term" value="F:sucrose alpha-glucosidase activity"/>
    <property type="evidence" value="ECO:0007669"/>
    <property type="project" value="TreeGrafter"/>
</dbReference>
<dbReference type="GO" id="GO:0004574">
    <property type="term" value="F:oligo-1,6-glucosidase activity"/>
    <property type="evidence" value="ECO:0007669"/>
    <property type="project" value="TreeGrafter"/>
</dbReference>
<dbReference type="GO" id="GO:0004556">
    <property type="term" value="F:alpha-amylase activity"/>
    <property type="evidence" value="ECO:0007669"/>
    <property type="project" value="TreeGrafter"/>
</dbReference>
<dbReference type="SUPFAM" id="SSF51011">
    <property type="entry name" value="Glycosyl hydrolase domain"/>
    <property type="match status" value="1"/>
</dbReference>
<dbReference type="Proteomes" id="UP000014480">
    <property type="component" value="Unassembled WGS sequence"/>
</dbReference>
<dbReference type="PANTHER" id="PTHR10357:SF222">
    <property type="entry name" value="MALTASE MALT (AFU_ORTHOLOGUE AFUA_8G07070)"/>
    <property type="match status" value="1"/>
</dbReference>
<feature type="compositionally biased region" description="Low complexity" evidence="9">
    <location>
        <begin position="799"/>
        <end position="827"/>
    </location>
</feature>
<reference evidence="13" key="2">
    <citation type="journal article" date="2019" name="Mol. Plant Microbe Interact.">
        <title>Genome sequence resources for four phytopathogenic fungi from the Colletotrichum orbiculare species complex.</title>
        <authorList>
            <person name="Gan P."/>
            <person name="Tsushima A."/>
            <person name="Narusaka M."/>
            <person name="Narusaka Y."/>
            <person name="Takano Y."/>
            <person name="Kubo Y."/>
            <person name="Shirasu K."/>
        </authorList>
    </citation>
    <scope>GENOME REANNOTATION</scope>
    <source>
        <strain evidence="13">104-T / ATCC 96160 / CBS 514.97 / LARS 414 / MAFF 240422</strain>
    </source>
</reference>
<evidence type="ECO:0000256" key="4">
    <source>
        <dbReference type="ARBA" id="ARBA00022801"/>
    </source>
</evidence>
<dbReference type="EC" id="3.2.1.20" evidence="3"/>
<name>A0A484FLF4_COLOR</name>
<dbReference type="InterPro" id="IPR006047">
    <property type="entry name" value="GH13_cat_dom"/>
</dbReference>
<evidence type="ECO:0000256" key="2">
    <source>
        <dbReference type="ARBA" id="ARBA00008061"/>
    </source>
</evidence>
<evidence type="ECO:0000256" key="8">
    <source>
        <dbReference type="ARBA" id="ARBA00073730"/>
    </source>
</evidence>
<dbReference type="PANTHER" id="PTHR10357">
    <property type="entry name" value="ALPHA-AMYLASE FAMILY MEMBER"/>
    <property type="match status" value="1"/>
</dbReference>
<dbReference type="FunFam" id="3.90.400.10:FF:000003">
    <property type="entry name" value="Probable alpha-glucosidase (Maltase)"/>
    <property type="match status" value="1"/>
</dbReference>
<gene>
    <name evidence="12" type="primary">MAL2-2</name>
    <name evidence="12" type="ORF">Cob_v008588</name>
</gene>
<dbReference type="FunFam" id="3.20.20.80:FF:000087">
    <property type="entry name" value="Oligo-1,6-glucosidase IMA1"/>
    <property type="match status" value="1"/>
</dbReference>
<feature type="transmembrane region" description="Helical" evidence="10">
    <location>
        <begin position="837"/>
        <end position="859"/>
    </location>
</feature>
<comment type="caution">
    <text evidence="12">The sequence shown here is derived from an EMBL/GenBank/DDBJ whole genome shotgun (WGS) entry which is preliminary data.</text>
</comment>
<dbReference type="GO" id="GO:0004558">
    <property type="term" value="F:alpha-1,4-glucosidase activity"/>
    <property type="evidence" value="ECO:0007669"/>
    <property type="project" value="UniProtKB-EC"/>
</dbReference>
<evidence type="ECO:0000256" key="6">
    <source>
        <dbReference type="ARBA" id="ARBA00026248"/>
    </source>
</evidence>
<sequence length="927" mass="104452">MGSVTVEKGDRAWWKDAVIYQIYPASFKDSNGDGLGDVPGIISKVDYLKDLGVDVVWVSPMYASPQVDMGYDISDYQDVHRPYGTVQDMEVLIDECHKRGMKLILDLVVNHTSDQHAWFKESRSSKTNPKRDWYIWKPPRYAEDGTRLPPTNWRSFFSGSTWEWDEATGEYYLHLFAVEQPDLNWENPETREAIYESAMRFWLDKGVDGFRVDTVNMYSKGVEWRDAPVVDESAYEQPAYNIFCNGPRIHEFLREMNQKVLSHYDTVTVGELPHTPDPQHVLRYVGAGDRQLDMVFQFDIVDLGQGKICKYTAVDWTLPELKRVVAKWQQFVEGTDGWTTAFLENHDQGRSVSRYGSDAPPWREPSAKMLSLMNCAMTGTLFVYQGQEIGMVNVPRSWPIEDYKDIECRNFYSDFRREHGEGSEFLEYVMDSINKLGRDNARVPMQWDDSPYAGFTDCKTGAWMRVHELYPEINVARQEREPKSVLNFWRAMLRLRKEEGELLTHGAFELFDEDNEKTFVFKKSRGGRAAVIALNFTSEEQAVDVPGEGLVIRVGNYDDVKERVAQEGEKRVLRPWEGRLYLQDWSYVANKLIWEFFLACTIVINIDTATVIVAVLITITITITEPTTEPDLKRSLEFNPEFDLKHRSLGVGPLPRSICGYYTLSGDPDIKTRSCEFGTTCGIASPNFSGLLACHTTVYTECVVKKIFDPCPSVANPSETAHPLCCQEKDGAIPVCRTYIGPRSNNPIALKMYACEPTSLGHETNVFLYQETGYLLPQTRSSGQTTGLTANNLSSMTVSDASTSGMTSTTGPLSTPTSTATPAATSDVPSAQAQTPVIVGGVIGGLVILGFVVCFVVWVRTRKPPAVSGPAELPGDQPVEHAGCELDAGGHRGRRREEEFLMPESPVIRHFGNDDFHSVRQRSDLSP</sequence>